<dbReference type="SUPFAM" id="SSF47413">
    <property type="entry name" value="lambda repressor-like DNA-binding domains"/>
    <property type="match status" value="1"/>
</dbReference>
<evidence type="ECO:0000313" key="2">
    <source>
        <dbReference type="Proteomes" id="UP000051612"/>
    </source>
</evidence>
<dbReference type="PATRIC" id="fig|1423772.3.peg.1013"/>
<dbReference type="InterPro" id="IPR010982">
    <property type="entry name" value="Lambda_DNA-bd_dom_sf"/>
</dbReference>
<comment type="caution">
    <text evidence="1">The sequence shown here is derived from an EMBL/GenBank/DDBJ whole genome shotgun (WGS) entry which is preliminary data.</text>
</comment>
<name>A0A0R2B328_9LACO</name>
<protein>
    <recommendedName>
        <fullName evidence="3">HTH cro/C1-type domain-containing protein</fullName>
    </recommendedName>
</protein>
<reference evidence="1 2" key="1">
    <citation type="journal article" date="2015" name="Genome Announc.">
        <title>Expanding the biotechnology potential of lactobacilli through comparative genomics of 213 strains and associated genera.</title>
        <authorList>
            <person name="Sun Z."/>
            <person name="Harris H.M."/>
            <person name="McCann A."/>
            <person name="Guo C."/>
            <person name="Argimon S."/>
            <person name="Zhang W."/>
            <person name="Yang X."/>
            <person name="Jeffery I.B."/>
            <person name="Cooney J.C."/>
            <person name="Kagawa T.F."/>
            <person name="Liu W."/>
            <person name="Song Y."/>
            <person name="Salvetti E."/>
            <person name="Wrobel A."/>
            <person name="Rasinkangas P."/>
            <person name="Parkhill J."/>
            <person name="Rea M.C."/>
            <person name="O'Sullivan O."/>
            <person name="Ritari J."/>
            <person name="Douillard F.P."/>
            <person name="Paul Ross R."/>
            <person name="Yang R."/>
            <person name="Briner A.E."/>
            <person name="Felis G.E."/>
            <person name="de Vos W.M."/>
            <person name="Barrangou R."/>
            <person name="Klaenhammer T.R."/>
            <person name="Caufield P.W."/>
            <person name="Cui Y."/>
            <person name="Zhang H."/>
            <person name="O'Toole P.W."/>
        </authorList>
    </citation>
    <scope>NUCLEOTIDE SEQUENCE [LARGE SCALE GENOMIC DNA]</scope>
    <source>
        <strain evidence="1 2">DSM 20452</strain>
    </source>
</reference>
<gene>
    <name evidence="1" type="ORF">FC48_GL000939</name>
</gene>
<proteinExistence type="predicted"/>
<organism evidence="1 2">
    <name type="scientific">Ligilactobacillus murinus DSM 20452 = NBRC 14221</name>
    <dbReference type="NCBI Taxonomy" id="1423772"/>
    <lineage>
        <taxon>Bacteria</taxon>
        <taxon>Bacillati</taxon>
        <taxon>Bacillota</taxon>
        <taxon>Bacilli</taxon>
        <taxon>Lactobacillales</taxon>
        <taxon>Lactobacillaceae</taxon>
        <taxon>Ligilactobacillus</taxon>
    </lineage>
</organism>
<evidence type="ECO:0000313" key="1">
    <source>
        <dbReference type="EMBL" id="KRM73671.1"/>
    </source>
</evidence>
<dbReference type="GO" id="GO:0003677">
    <property type="term" value="F:DNA binding"/>
    <property type="evidence" value="ECO:0007669"/>
    <property type="project" value="InterPro"/>
</dbReference>
<dbReference type="EMBL" id="AYYN01000140">
    <property type="protein sequence ID" value="KRM73671.1"/>
    <property type="molecule type" value="Genomic_DNA"/>
</dbReference>
<dbReference type="Gene3D" id="1.10.260.40">
    <property type="entry name" value="lambda repressor-like DNA-binding domains"/>
    <property type="match status" value="1"/>
</dbReference>
<dbReference type="Proteomes" id="UP000051612">
    <property type="component" value="Unassembled WGS sequence"/>
</dbReference>
<accession>A0A0R2B328</accession>
<dbReference type="AlphaFoldDB" id="A0A0R2B328"/>
<sequence>MNEMPETLEGRERIIQYLNANDITIADLAAMYGIAKQDMSDYLSGRKKNPRGNKIILKIISDFKIR</sequence>
<evidence type="ECO:0008006" key="3">
    <source>
        <dbReference type="Google" id="ProtNLM"/>
    </source>
</evidence>